<evidence type="ECO:0000256" key="6">
    <source>
        <dbReference type="ARBA" id="ARBA00022723"/>
    </source>
</evidence>
<dbReference type="OrthoDB" id="8062037at2759"/>
<keyword evidence="9 12" id="KW-0472">Membrane</keyword>
<dbReference type="GO" id="GO:0008270">
    <property type="term" value="F:zinc ion binding"/>
    <property type="evidence" value="ECO:0007669"/>
    <property type="project" value="UniProtKB-KW"/>
</dbReference>
<protein>
    <recommendedName>
        <fullName evidence="3">RING-type E3 ubiquitin transferase</fullName>
        <ecNumber evidence="3">2.3.2.27</ecNumber>
    </recommendedName>
</protein>
<evidence type="ECO:0000256" key="7">
    <source>
        <dbReference type="ARBA" id="ARBA00022833"/>
    </source>
</evidence>
<proteinExistence type="inferred from homology"/>
<dbReference type="GO" id="GO:0016567">
    <property type="term" value="P:protein ubiquitination"/>
    <property type="evidence" value="ECO:0007669"/>
    <property type="project" value="InterPro"/>
</dbReference>
<dbReference type="GO" id="GO:0016020">
    <property type="term" value="C:membrane"/>
    <property type="evidence" value="ECO:0007669"/>
    <property type="project" value="UniProtKB-SubCell"/>
</dbReference>
<dbReference type="InterPro" id="IPR044602">
    <property type="entry name" value="ATL10/ATL72-79-like"/>
</dbReference>
<dbReference type="SUPFAM" id="SSF57850">
    <property type="entry name" value="RING/U-box"/>
    <property type="match status" value="1"/>
</dbReference>
<reference evidence="14 15" key="1">
    <citation type="journal article" date="2013" name="BMC Genomics">
        <title>The miniature genome of a carnivorous plant Genlisea aurea contains a low number of genes and short non-coding sequences.</title>
        <authorList>
            <person name="Leushkin E.V."/>
            <person name="Sutormin R.A."/>
            <person name="Nabieva E.R."/>
            <person name="Penin A.A."/>
            <person name="Kondrashov A.S."/>
            <person name="Logacheva M.D."/>
        </authorList>
    </citation>
    <scope>NUCLEOTIDE SEQUENCE [LARGE SCALE GENOMIC DNA]</scope>
</reference>
<dbReference type="SMART" id="SM00184">
    <property type="entry name" value="RING"/>
    <property type="match status" value="1"/>
</dbReference>
<keyword evidence="6" id="KW-0479">Metal-binding</keyword>
<keyword evidence="15" id="KW-1185">Reference proteome</keyword>
<comment type="caution">
    <text evidence="14">The sequence shown here is derived from an EMBL/GenBank/DDBJ whole genome shotgun (WGS) entry which is preliminary data.</text>
</comment>
<evidence type="ECO:0000256" key="5">
    <source>
        <dbReference type="ARBA" id="ARBA00022692"/>
    </source>
</evidence>
<evidence type="ECO:0000256" key="1">
    <source>
        <dbReference type="ARBA" id="ARBA00000900"/>
    </source>
</evidence>
<keyword evidence="5 12" id="KW-0812">Transmembrane</keyword>
<dbReference type="Proteomes" id="UP000015453">
    <property type="component" value="Unassembled WGS sequence"/>
</dbReference>
<dbReference type="PANTHER" id="PTHR46905:SF1">
    <property type="entry name" value="RING-TYPE E3 UBIQUITIN TRANSFERASE"/>
    <property type="match status" value="1"/>
</dbReference>
<accession>S8CKT3</accession>
<evidence type="ECO:0000256" key="9">
    <source>
        <dbReference type="ARBA" id="ARBA00023136"/>
    </source>
</evidence>
<feature type="transmembrane region" description="Helical" evidence="12">
    <location>
        <begin position="55"/>
        <end position="80"/>
    </location>
</feature>
<comment type="catalytic activity">
    <reaction evidence="1">
        <text>S-ubiquitinyl-[E2 ubiquitin-conjugating enzyme]-L-cysteine + [acceptor protein]-L-lysine = [E2 ubiquitin-conjugating enzyme]-L-cysteine + N(6)-ubiquitinyl-[acceptor protein]-L-lysine.</text>
        <dbReference type="EC" id="2.3.2.27"/>
    </reaction>
</comment>
<gene>
    <name evidence="14" type="ORF">M569_07456</name>
</gene>
<evidence type="ECO:0000256" key="12">
    <source>
        <dbReference type="SAM" id="Phobius"/>
    </source>
</evidence>
<evidence type="ECO:0000256" key="4">
    <source>
        <dbReference type="ARBA" id="ARBA00022679"/>
    </source>
</evidence>
<sequence length="164" mass="18805">MKRKALSPHFLTVRSTIPMQEIEIRYFPPPKSPPCTSRTCPWWPYSSSKDFRSNAAIIVAVLFCVFALLAAFNAGVRYLIRVNLRRRKTEIGGRQSEVEASTVYTDEMRMREGGAAECIICLSEFAVGERIRILEKCSHGFHLQCVQQWLLLHRSCPTCRARCH</sequence>
<keyword evidence="11" id="KW-0863">Zinc-finger</keyword>
<dbReference type="PANTHER" id="PTHR46905">
    <property type="entry name" value="RING-H2 FINGER PROTEIN ATL78"/>
    <property type="match status" value="1"/>
</dbReference>
<keyword evidence="4" id="KW-0808">Transferase</keyword>
<dbReference type="AlphaFoldDB" id="S8CKT3"/>
<dbReference type="EMBL" id="AUSU01003175">
    <property type="protein sequence ID" value="EPS67320.1"/>
    <property type="molecule type" value="Genomic_DNA"/>
</dbReference>
<evidence type="ECO:0000313" key="15">
    <source>
        <dbReference type="Proteomes" id="UP000015453"/>
    </source>
</evidence>
<dbReference type="Gene3D" id="3.30.40.10">
    <property type="entry name" value="Zinc/RING finger domain, C3HC4 (zinc finger)"/>
    <property type="match status" value="1"/>
</dbReference>
<evidence type="ECO:0000256" key="8">
    <source>
        <dbReference type="ARBA" id="ARBA00022989"/>
    </source>
</evidence>
<evidence type="ECO:0000259" key="13">
    <source>
        <dbReference type="PROSITE" id="PS50089"/>
    </source>
</evidence>
<evidence type="ECO:0000256" key="11">
    <source>
        <dbReference type="PROSITE-ProRule" id="PRU00175"/>
    </source>
</evidence>
<dbReference type="PROSITE" id="PS50089">
    <property type="entry name" value="ZF_RING_2"/>
    <property type="match status" value="1"/>
</dbReference>
<evidence type="ECO:0000313" key="14">
    <source>
        <dbReference type="EMBL" id="EPS67320.1"/>
    </source>
</evidence>
<comment type="subcellular location">
    <subcellularLocation>
        <location evidence="2">Membrane</location>
        <topology evidence="2">Single-pass membrane protein</topology>
    </subcellularLocation>
</comment>
<evidence type="ECO:0000256" key="3">
    <source>
        <dbReference type="ARBA" id="ARBA00012483"/>
    </source>
</evidence>
<keyword evidence="8 12" id="KW-1133">Transmembrane helix</keyword>
<organism evidence="14 15">
    <name type="scientific">Genlisea aurea</name>
    <dbReference type="NCBI Taxonomy" id="192259"/>
    <lineage>
        <taxon>Eukaryota</taxon>
        <taxon>Viridiplantae</taxon>
        <taxon>Streptophyta</taxon>
        <taxon>Embryophyta</taxon>
        <taxon>Tracheophyta</taxon>
        <taxon>Spermatophyta</taxon>
        <taxon>Magnoliopsida</taxon>
        <taxon>eudicotyledons</taxon>
        <taxon>Gunneridae</taxon>
        <taxon>Pentapetalae</taxon>
        <taxon>asterids</taxon>
        <taxon>lamiids</taxon>
        <taxon>Lamiales</taxon>
        <taxon>Lentibulariaceae</taxon>
        <taxon>Genlisea</taxon>
    </lineage>
</organism>
<dbReference type="InterPro" id="IPR013083">
    <property type="entry name" value="Znf_RING/FYVE/PHD"/>
</dbReference>
<dbReference type="Pfam" id="PF13639">
    <property type="entry name" value="zf-RING_2"/>
    <property type="match status" value="1"/>
</dbReference>
<comment type="similarity">
    <text evidence="10">Belongs to the RING-type zinc finger family. ATL subfamily.</text>
</comment>
<dbReference type="GO" id="GO:0061630">
    <property type="term" value="F:ubiquitin protein ligase activity"/>
    <property type="evidence" value="ECO:0007669"/>
    <property type="project" value="UniProtKB-EC"/>
</dbReference>
<evidence type="ECO:0000256" key="10">
    <source>
        <dbReference type="ARBA" id="ARBA00024209"/>
    </source>
</evidence>
<dbReference type="EC" id="2.3.2.27" evidence="3"/>
<keyword evidence="7" id="KW-0862">Zinc</keyword>
<name>S8CKT3_9LAMI</name>
<dbReference type="InterPro" id="IPR001841">
    <property type="entry name" value="Znf_RING"/>
</dbReference>
<evidence type="ECO:0000256" key="2">
    <source>
        <dbReference type="ARBA" id="ARBA00004167"/>
    </source>
</evidence>
<feature type="domain" description="RING-type" evidence="13">
    <location>
        <begin position="118"/>
        <end position="160"/>
    </location>
</feature>